<dbReference type="Proteomes" id="UP000279259">
    <property type="component" value="Unassembled WGS sequence"/>
</dbReference>
<dbReference type="Gene3D" id="3.40.50.720">
    <property type="entry name" value="NAD(P)-binding Rossmann-like Domain"/>
    <property type="match status" value="1"/>
</dbReference>
<dbReference type="Pfam" id="PF05368">
    <property type="entry name" value="NmrA"/>
    <property type="match status" value="1"/>
</dbReference>
<name>A0A427YPY2_9TREE</name>
<proteinExistence type="inferred from homology"/>
<dbReference type="OrthoDB" id="300709at2759"/>
<dbReference type="PANTHER" id="PTHR42748:SF30">
    <property type="entry name" value="NMRA-LIKE DOMAIN-CONTAINING PROTEIN"/>
    <property type="match status" value="1"/>
</dbReference>
<gene>
    <name evidence="5" type="ORF">EHS25_007459</name>
</gene>
<dbReference type="Gene3D" id="3.90.25.10">
    <property type="entry name" value="UDP-galactose 4-epimerase, domain 1"/>
    <property type="match status" value="1"/>
</dbReference>
<dbReference type="GO" id="GO:0005634">
    <property type="term" value="C:nucleus"/>
    <property type="evidence" value="ECO:0007669"/>
    <property type="project" value="TreeGrafter"/>
</dbReference>
<comment type="caution">
    <text evidence="5">The sequence shown here is derived from an EMBL/GenBank/DDBJ whole genome shotgun (WGS) entry which is preliminary data.</text>
</comment>
<keyword evidence="3" id="KW-0560">Oxidoreductase</keyword>
<dbReference type="GO" id="GO:0016491">
    <property type="term" value="F:oxidoreductase activity"/>
    <property type="evidence" value="ECO:0007669"/>
    <property type="project" value="UniProtKB-KW"/>
</dbReference>
<keyword evidence="6" id="KW-1185">Reference proteome</keyword>
<keyword evidence="2" id="KW-0521">NADP</keyword>
<evidence type="ECO:0000313" key="6">
    <source>
        <dbReference type="Proteomes" id="UP000279259"/>
    </source>
</evidence>
<dbReference type="InterPro" id="IPR051164">
    <property type="entry name" value="NmrA-like_oxidored"/>
</dbReference>
<sequence>MSSKKVFVFTATGDQGKAVALKLNAAGWQVTGLTRNTGSASAKGECTLAAKGILMVQGDLDNPESYAKYLDGVHSAFVNADYMSIYFTNGLNIDAAIETEFAQSRNAVDACVKAGVKHIVFSALDEFEGDKAVPYFVSKARVAKYIRSNNIPATNIYTCTYYSDFLKFHQLVPNKSTGGFTLNQAIPGDVKMPCFDVFSLGDWVLPILEQPEKYIGKDVQVCADWVTAPEMAEILTRVSGKQVEPLRISHKEFYSDEVVQQSTKPVWMNLRSYVEGFFHRDVEASRAVNPKQQTFAEWAAQSEELKQALQAVPEA</sequence>
<dbReference type="PANTHER" id="PTHR42748">
    <property type="entry name" value="NITROGEN METABOLITE REPRESSION PROTEIN NMRA FAMILY MEMBER"/>
    <property type="match status" value="1"/>
</dbReference>
<dbReference type="SUPFAM" id="SSF51735">
    <property type="entry name" value="NAD(P)-binding Rossmann-fold domains"/>
    <property type="match status" value="1"/>
</dbReference>
<evidence type="ECO:0000313" key="5">
    <source>
        <dbReference type="EMBL" id="RSH93106.1"/>
    </source>
</evidence>
<reference evidence="5 6" key="1">
    <citation type="submission" date="2018-11" db="EMBL/GenBank/DDBJ databases">
        <title>Genome sequence of Saitozyma podzolica DSM 27192.</title>
        <authorList>
            <person name="Aliyu H."/>
            <person name="Gorte O."/>
            <person name="Ochsenreither K."/>
        </authorList>
    </citation>
    <scope>NUCLEOTIDE SEQUENCE [LARGE SCALE GENOMIC DNA]</scope>
    <source>
        <strain evidence="5 6">DSM 27192</strain>
    </source>
</reference>
<feature type="domain" description="NmrA-like" evidence="4">
    <location>
        <begin position="3"/>
        <end position="258"/>
    </location>
</feature>
<evidence type="ECO:0000256" key="3">
    <source>
        <dbReference type="ARBA" id="ARBA00023002"/>
    </source>
</evidence>
<dbReference type="InterPro" id="IPR036291">
    <property type="entry name" value="NAD(P)-bd_dom_sf"/>
</dbReference>
<organism evidence="5 6">
    <name type="scientific">Saitozyma podzolica</name>
    <dbReference type="NCBI Taxonomy" id="1890683"/>
    <lineage>
        <taxon>Eukaryota</taxon>
        <taxon>Fungi</taxon>
        <taxon>Dikarya</taxon>
        <taxon>Basidiomycota</taxon>
        <taxon>Agaricomycotina</taxon>
        <taxon>Tremellomycetes</taxon>
        <taxon>Tremellales</taxon>
        <taxon>Trimorphomycetaceae</taxon>
        <taxon>Saitozyma</taxon>
    </lineage>
</organism>
<dbReference type="InterPro" id="IPR008030">
    <property type="entry name" value="NmrA-like"/>
</dbReference>
<evidence type="ECO:0000256" key="1">
    <source>
        <dbReference type="ARBA" id="ARBA00006328"/>
    </source>
</evidence>
<dbReference type="EMBL" id="RSCD01000004">
    <property type="protein sequence ID" value="RSH93106.1"/>
    <property type="molecule type" value="Genomic_DNA"/>
</dbReference>
<evidence type="ECO:0000259" key="4">
    <source>
        <dbReference type="Pfam" id="PF05368"/>
    </source>
</evidence>
<dbReference type="AlphaFoldDB" id="A0A427YPY2"/>
<comment type="similarity">
    <text evidence="1">Belongs to the NmrA-type oxidoreductase family.</text>
</comment>
<accession>A0A427YPY2</accession>
<evidence type="ECO:0000256" key="2">
    <source>
        <dbReference type="ARBA" id="ARBA00022857"/>
    </source>
</evidence>
<protein>
    <recommendedName>
        <fullName evidence="4">NmrA-like domain-containing protein</fullName>
    </recommendedName>
</protein>
<dbReference type="CDD" id="cd05251">
    <property type="entry name" value="NmrA_like_SDR_a"/>
    <property type="match status" value="1"/>
</dbReference>
<dbReference type="STRING" id="1890683.A0A427YPY2"/>